<dbReference type="InterPro" id="IPR020846">
    <property type="entry name" value="MFS_dom"/>
</dbReference>
<feature type="transmembrane region" description="Helical" evidence="7">
    <location>
        <begin position="111"/>
        <end position="129"/>
    </location>
</feature>
<dbReference type="PROSITE" id="PS50850">
    <property type="entry name" value="MFS"/>
    <property type="match status" value="1"/>
</dbReference>
<protein>
    <submittedName>
        <fullName evidence="9">Major Facilitator Superfamily protein</fullName>
    </submittedName>
</protein>
<sequence>MPTDSTTRRKWWILGAMGVILGVILLDETIVGVALPTIQSDLAMTTLGSHWVVNIYMLVLAGLVAAAGKLGDMIGHKALMIAGLLVFGLASLASGFAGTGTWLIVARGVQGVGAAIIFPASLAMLMTTFPEEQRETAKSEAMEATAWSITLILKM</sequence>
<dbReference type="GO" id="GO:0022857">
    <property type="term" value="F:transmembrane transporter activity"/>
    <property type="evidence" value="ECO:0007669"/>
    <property type="project" value="InterPro"/>
</dbReference>
<dbReference type="SUPFAM" id="SSF103473">
    <property type="entry name" value="MFS general substrate transporter"/>
    <property type="match status" value="1"/>
</dbReference>
<reference evidence="9 10" key="1">
    <citation type="submission" date="2016-10" db="EMBL/GenBank/DDBJ databases">
        <authorList>
            <person name="de Groot N.N."/>
        </authorList>
    </citation>
    <scope>NUCLEOTIDE SEQUENCE [LARGE SCALE GENOMIC DNA]</scope>
    <source>
        <strain evidence="9 10">ATCC 35022</strain>
    </source>
</reference>
<dbReference type="GO" id="GO:0005886">
    <property type="term" value="C:plasma membrane"/>
    <property type="evidence" value="ECO:0007669"/>
    <property type="project" value="UniProtKB-SubCell"/>
</dbReference>
<name>A0A1G6DSS9_9HYPH</name>
<keyword evidence="3" id="KW-1003">Cell membrane</keyword>
<gene>
    <name evidence="9" type="ORF">SAMN02982931_03720</name>
</gene>
<feature type="domain" description="Major facilitator superfamily (MFS) profile" evidence="8">
    <location>
        <begin position="13"/>
        <end position="155"/>
    </location>
</feature>
<feature type="transmembrane region" description="Helical" evidence="7">
    <location>
        <begin position="47"/>
        <end position="67"/>
    </location>
</feature>
<keyword evidence="10" id="KW-1185">Reference proteome</keyword>
<dbReference type="EMBL" id="FMXQ01000008">
    <property type="protein sequence ID" value="SDB48208.1"/>
    <property type="molecule type" value="Genomic_DNA"/>
</dbReference>
<evidence type="ECO:0000256" key="3">
    <source>
        <dbReference type="ARBA" id="ARBA00022475"/>
    </source>
</evidence>
<dbReference type="AlphaFoldDB" id="A0A1G6DSS9"/>
<keyword evidence="4 7" id="KW-0812">Transmembrane</keyword>
<evidence type="ECO:0000256" key="4">
    <source>
        <dbReference type="ARBA" id="ARBA00022692"/>
    </source>
</evidence>
<keyword evidence="6 7" id="KW-0472">Membrane</keyword>
<dbReference type="STRING" id="665467.SAMN02982931_03720"/>
<feature type="transmembrane region" description="Helical" evidence="7">
    <location>
        <begin position="79"/>
        <end position="105"/>
    </location>
</feature>
<evidence type="ECO:0000313" key="9">
    <source>
        <dbReference type="EMBL" id="SDB48208.1"/>
    </source>
</evidence>
<keyword evidence="5 7" id="KW-1133">Transmembrane helix</keyword>
<organism evidence="9 10">
    <name type="scientific">Bauldia litoralis</name>
    <dbReference type="NCBI Taxonomy" id="665467"/>
    <lineage>
        <taxon>Bacteria</taxon>
        <taxon>Pseudomonadati</taxon>
        <taxon>Pseudomonadota</taxon>
        <taxon>Alphaproteobacteria</taxon>
        <taxon>Hyphomicrobiales</taxon>
        <taxon>Kaistiaceae</taxon>
        <taxon>Bauldia</taxon>
    </lineage>
</organism>
<proteinExistence type="predicted"/>
<evidence type="ECO:0000259" key="8">
    <source>
        <dbReference type="PROSITE" id="PS50850"/>
    </source>
</evidence>
<evidence type="ECO:0000256" key="6">
    <source>
        <dbReference type="ARBA" id="ARBA00023136"/>
    </source>
</evidence>
<dbReference type="RefSeq" id="WP_175478520.1">
    <property type="nucleotide sequence ID" value="NZ_FMXQ01000008.1"/>
</dbReference>
<evidence type="ECO:0000313" key="10">
    <source>
        <dbReference type="Proteomes" id="UP000199071"/>
    </source>
</evidence>
<evidence type="ECO:0000256" key="1">
    <source>
        <dbReference type="ARBA" id="ARBA00004651"/>
    </source>
</evidence>
<comment type="subcellular location">
    <subcellularLocation>
        <location evidence="1">Cell membrane</location>
        <topology evidence="1">Multi-pass membrane protein</topology>
    </subcellularLocation>
</comment>
<dbReference type="Pfam" id="PF07690">
    <property type="entry name" value="MFS_1"/>
    <property type="match status" value="1"/>
</dbReference>
<dbReference type="PANTHER" id="PTHR42718:SF46">
    <property type="entry name" value="BLR6921 PROTEIN"/>
    <property type="match status" value="1"/>
</dbReference>
<evidence type="ECO:0000256" key="2">
    <source>
        <dbReference type="ARBA" id="ARBA00022448"/>
    </source>
</evidence>
<accession>A0A1G6DSS9</accession>
<dbReference type="Proteomes" id="UP000199071">
    <property type="component" value="Unassembled WGS sequence"/>
</dbReference>
<evidence type="ECO:0000256" key="5">
    <source>
        <dbReference type="ARBA" id="ARBA00022989"/>
    </source>
</evidence>
<dbReference type="PANTHER" id="PTHR42718">
    <property type="entry name" value="MAJOR FACILITATOR SUPERFAMILY MULTIDRUG TRANSPORTER MFSC"/>
    <property type="match status" value="1"/>
</dbReference>
<dbReference type="InterPro" id="IPR011701">
    <property type="entry name" value="MFS"/>
</dbReference>
<feature type="transmembrane region" description="Helical" evidence="7">
    <location>
        <begin position="12"/>
        <end position="35"/>
    </location>
</feature>
<keyword evidence="2" id="KW-0813">Transport</keyword>
<dbReference type="InterPro" id="IPR036259">
    <property type="entry name" value="MFS_trans_sf"/>
</dbReference>
<evidence type="ECO:0000256" key="7">
    <source>
        <dbReference type="SAM" id="Phobius"/>
    </source>
</evidence>
<dbReference type="Gene3D" id="1.20.1720.10">
    <property type="entry name" value="Multidrug resistance protein D"/>
    <property type="match status" value="1"/>
</dbReference>